<feature type="transmembrane region" description="Helical" evidence="2">
    <location>
        <begin position="710"/>
        <end position="732"/>
    </location>
</feature>
<dbReference type="EMBL" id="AP006498">
    <property type="protein sequence ID" value="BAM81689.1"/>
    <property type="molecule type" value="Genomic_DNA"/>
</dbReference>
<reference evidence="3 4" key="2">
    <citation type="journal article" date="2007" name="BMC Biol.">
        <title>A 100%-complete sequence reveals unusually simple genomic features in the hot-spring red alga Cyanidioschyzon merolae.</title>
        <authorList>
            <person name="Nozaki H."/>
            <person name="Takano H."/>
            <person name="Misumi O."/>
            <person name="Terasawa K."/>
            <person name="Matsuzaki M."/>
            <person name="Maruyama S."/>
            <person name="Nishida K."/>
            <person name="Yagisawa F."/>
            <person name="Yoshida Y."/>
            <person name="Fujiwara T."/>
            <person name="Takio S."/>
            <person name="Tamura K."/>
            <person name="Chung S.J."/>
            <person name="Nakamura S."/>
            <person name="Kuroiwa H."/>
            <person name="Tanaka K."/>
            <person name="Sato N."/>
            <person name="Kuroiwa T."/>
        </authorList>
    </citation>
    <scope>NUCLEOTIDE SEQUENCE [LARGE SCALE GENOMIC DNA]</scope>
    <source>
        <strain evidence="3 4">10D</strain>
    </source>
</reference>
<dbReference type="AlphaFoldDB" id="M1V9Q7"/>
<feature type="transmembrane region" description="Helical" evidence="2">
    <location>
        <begin position="366"/>
        <end position="386"/>
    </location>
</feature>
<reference evidence="3 4" key="1">
    <citation type="journal article" date="2004" name="Nature">
        <title>Genome sequence of the ultrasmall unicellular red alga Cyanidioschyzon merolae 10D.</title>
        <authorList>
            <person name="Matsuzaki M."/>
            <person name="Misumi O."/>
            <person name="Shin-i T."/>
            <person name="Maruyama S."/>
            <person name="Takahara M."/>
            <person name="Miyagishima S."/>
            <person name="Mori T."/>
            <person name="Nishida K."/>
            <person name="Yagisawa F."/>
            <person name="Nishida K."/>
            <person name="Yoshida Y."/>
            <person name="Nishimura Y."/>
            <person name="Nakao S."/>
            <person name="Kobayashi T."/>
            <person name="Momoyama Y."/>
            <person name="Higashiyama T."/>
            <person name="Minoda A."/>
            <person name="Sano M."/>
            <person name="Nomoto H."/>
            <person name="Oishi K."/>
            <person name="Hayashi H."/>
            <person name="Ohta F."/>
            <person name="Nishizaka S."/>
            <person name="Haga S."/>
            <person name="Miura S."/>
            <person name="Morishita T."/>
            <person name="Kabeya Y."/>
            <person name="Terasawa K."/>
            <person name="Suzuki Y."/>
            <person name="Ishii Y."/>
            <person name="Asakawa S."/>
            <person name="Takano H."/>
            <person name="Ohta N."/>
            <person name="Kuroiwa H."/>
            <person name="Tanaka K."/>
            <person name="Shimizu N."/>
            <person name="Sugano S."/>
            <person name="Sato N."/>
            <person name="Nozaki H."/>
            <person name="Ogasawara N."/>
            <person name="Kohara Y."/>
            <person name="Kuroiwa T."/>
        </authorList>
    </citation>
    <scope>NUCLEOTIDE SEQUENCE [LARGE SCALE GENOMIC DNA]</scope>
    <source>
        <strain evidence="3 4">10D</strain>
    </source>
</reference>
<protein>
    <submittedName>
        <fullName evidence="3">Uncharacterized protein</fullName>
    </submittedName>
</protein>
<evidence type="ECO:0000313" key="3">
    <source>
        <dbReference type="EMBL" id="BAM81689.1"/>
    </source>
</evidence>
<gene>
    <name evidence="3" type="ORF">CYME_CMP016C</name>
</gene>
<keyword evidence="2" id="KW-0812">Transmembrane</keyword>
<feature type="region of interest" description="Disordered" evidence="1">
    <location>
        <begin position="234"/>
        <end position="254"/>
    </location>
</feature>
<evidence type="ECO:0000313" key="4">
    <source>
        <dbReference type="Proteomes" id="UP000007014"/>
    </source>
</evidence>
<keyword evidence="2" id="KW-1133">Transmembrane helix</keyword>
<proteinExistence type="predicted"/>
<accession>M1V9Q7</accession>
<sequence>MQVWTHHCHFCGALLPGTTLVQRLRRWIRHAFFSSQSGQGSAPISHLICAHCDAYNGFDPQSESGYDEHWPAFYAARCGRPSPALTPLPASTRHTLTLSAQEVASPDSRPLGGSLKATDPLDVPCPMHVFCATCLDTLERWRLARAALLEPGQPLPATRQRGKAALRGVGTPHFEQYDRELQAIDAAYALCPRCKEAVERQLEQVEAAVRKWYIARRLEASLRERLDGVLGKRERPSQRALLGPQPSRTQDEPATVQLRANSPSTMITAYPRFVPVKLLPKRFVKWIIAFMSGLTLASVFAARGRRFGCFWPFGEKLLLATSAAQSKAIAGICFSRVAWRFCEPLIQSGRRLMPCNMALVWRRGDLCIIAWTISVLLACVMSRWLLCKCKQLFRASVAAQKVHAPETFDGQLAVALSQRLHLSSGGKAKSAMAPSAPPTPESHSTCPPRQRRGAISSSSSSKCAGTFMPATPQPRHAIASSQRTLSQHSIEAAQVRGPFATSSCRLLVSCVRQSALFRAWDWYDSARLLLLGIRLAEAGCSRTFCCSVWWSLSTSLCQFLLLNCSLYGIIGGRRDSPTTSTATSTSAAPAAAPENVCADAAFTPASERASLPQFPCTGFAGTPERCTPRETAATSSLERQPALESCWHLRTSWYWWRNLFCARRSPNTPRMIIGLHLVLCIDVVRRFLRALTSGSAWRPVGTLSAQWWRWLRKLVTVDTLTLASMVVLVLVLRRRAFT</sequence>
<dbReference type="Proteomes" id="UP000007014">
    <property type="component" value="Chromosome 16"/>
</dbReference>
<organism evidence="3 4">
    <name type="scientific">Cyanidioschyzon merolae (strain NIES-3377 / 10D)</name>
    <name type="common">Unicellular red alga</name>
    <dbReference type="NCBI Taxonomy" id="280699"/>
    <lineage>
        <taxon>Eukaryota</taxon>
        <taxon>Rhodophyta</taxon>
        <taxon>Bangiophyceae</taxon>
        <taxon>Cyanidiales</taxon>
        <taxon>Cyanidiaceae</taxon>
        <taxon>Cyanidioschyzon</taxon>
    </lineage>
</organism>
<dbReference type="GeneID" id="16995881"/>
<dbReference type="HOGENOM" id="CLU_376165_0_0_1"/>
<dbReference type="OrthoDB" id="10684652at2759"/>
<evidence type="ECO:0000256" key="1">
    <source>
        <dbReference type="SAM" id="MobiDB-lite"/>
    </source>
</evidence>
<dbReference type="RefSeq" id="XP_005537725.1">
    <property type="nucleotide sequence ID" value="XM_005537668.1"/>
</dbReference>
<keyword evidence="2" id="KW-0472">Membrane</keyword>
<name>M1V9Q7_CYAM1</name>
<dbReference type="Gramene" id="CMP016CT">
    <property type="protein sequence ID" value="CMP016CT"/>
    <property type="gene ID" value="CMP016C"/>
</dbReference>
<keyword evidence="4" id="KW-1185">Reference proteome</keyword>
<feature type="transmembrane region" description="Helical" evidence="2">
    <location>
        <begin position="283"/>
        <end position="302"/>
    </location>
</feature>
<dbReference type="KEGG" id="cme:CYME_CMP016C"/>
<evidence type="ECO:0000256" key="2">
    <source>
        <dbReference type="SAM" id="Phobius"/>
    </source>
</evidence>
<feature type="region of interest" description="Disordered" evidence="1">
    <location>
        <begin position="427"/>
        <end position="463"/>
    </location>
</feature>